<keyword evidence="2" id="KW-0479">Metal-binding</keyword>
<dbReference type="AlphaFoldDB" id="A0A3S2VH54"/>
<dbReference type="GO" id="GO:0051537">
    <property type="term" value="F:2 iron, 2 sulfur cluster binding"/>
    <property type="evidence" value="ECO:0007669"/>
    <property type="project" value="UniProtKB-KW"/>
</dbReference>
<gene>
    <name evidence="8" type="ORF">EOT10_18885</name>
</gene>
<keyword evidence="3" id="KW-0560">Oxidoreductase</keyword>
<protein>
    <submittedName>
        <fullName evidence="8">Aromatic ring-hydroxylating dioxygenase subunit alpha</fullName>
    </submittedName>
</protein>
<dbReference type="GO" id="GO:0016705">
    <property type="term" value="F:oxidoreductase activity, acting on paired donors, with incorporation or reduction of molecular oxygen"/>
    <property type="evidence" value="ECO:0007669"/>
    <property type="project" value="UniProtKB-ARBA"/>
</dbReference>
<evidence type="ECO:0000256" key="4">
    <source>
        <dbReference type="ARBA" id="ARBA00023004"/>
    </source>
</evidence>
<comment type="caution">
    <text evidence="8">The sequence shown here is derived from an EMBL/GenBank/DDBJ whole genome shotgun (WGS) entry which is preliminary data.</text>
</comment>
<dbReference type="Proteomes" id="UP000283128">
    <property type="component" value="Unassembled WGS sequence"/>
</dbReference>
<dbReference type="CDD" id="cd08878">
    <property type="entry name" value="RHO_alpha_C_DMO-like"/>
    <property type="match status" value="1"/>
</dbReference>
<evidence type="ECO:0000313" key="9">
    <source>
        <dbReference type="Proteomes" id="UP000283128"/>
    </source>
</evidence>
<proteinExistence type="predicted"/>
<dbReference type="Pfam" id="PF00355">
    <property type="entry name" value="Rieske"/>
    <property type="match status" value="1"/>
</dbReference>
<keyword evidence="8" id="KW-0223">Dioxygenase</keyword>
<accession>A0A3S2VH54</accession>
<dbReference type="Pfam" id="PF19112">
    <property type="entry name" value="VanA_C"/>
    <property type="match status" value="1"/>
</dbReference>
<evidence type="ECO:0000256" key="3">
    <source>
        <dbReference type="ARBA" id="ARBA00023002"/>
    </source>
</evidence>
<dbReference type="InterPro" id="IPR044043">
    <property type="entry name" value="VanA_C_cat"/>
</dbReference>
<evidence type="ECO:0000256" key="6">
    <source>
        <dbReference type="SAM" id="MobiDB-lite"/>
    </source>
</evidence>
<evidence type="ECO:0000256" key="1">
    <source>
        <dbReference type="ARBA" id="ARBA00022714"/>
    </source>
</evidence>
<name>A0A3S2VH54_9ACTN</name>
<dbReference type="InterPro" id="IPR050584">
    <property type="entry name" value="Cholesterol_7-desaturase"/>
</dbReference>
<organism evidence="8 9">
    <name type="scientific">Streptomyces antnestii</name>
    <dbReference type="NCBI Taxonomy" id="2494256"/>
    <lineage>
        <taxon>Bacteria</taxon>
        <taxon>Bacillati</taxon>
        <taxon>Actinomycetota</taxon>
        <taxon>Actinomycetes</taxon>
        <taxon>Kitasatosporales</taxon>
        <taxon>Streptomycetaceae</taxon>
        <taxon>Streptomyces</taxon>
    </lineage>
</organism>
<dbReference type="SUPFAM" id="SSF55961">
    <property type="entry name" value="Bet v1-like"/>
    <property type="match status" value="1"/>
</dbReference>
<feature type="region of interest" description="Disordered" evidence="6">
    <location>
        <begin position="378"/>
        <end position="400"/>
    </location>
</feature>
<dbReference type="OrthoDB" id="5243643at2"/>
<dbReference type="InterPro" id="IPR017941">
    <property type="entry name" value="Rieske_2Fe-2S"/>
</dbReference>
<keyword evidence="4" id="KW-0408">Iron</keyword>
<keyword evidence="1" id="KW-0001">2Fe-2S</keyword>
<dbReference type="GO" id="GO:0051213">
    <property type="term" value="F:dioxygenase activity"/>
    <property type="evidence" value="ECO:0007669"/>
    <property type="project" value="UniProtKB-KW"/>
</dbReference>
<dbReference type="SUPFAM" id="SSF50022">
    <property type="entry name" value="ISP domain"/>
    <property type="match status" value="1"/>
</dbReference>
<feature type="domain" description="Rieske" evidence="7">
    <location>
        <begin position="49"/>
        <end position="150"/>
    </location>
</feature>
<reference evidence="8 9" key="1">
    <citation type="submission" date="2019-01" db="EMBL/GenBank/DDBJ databases">
        <title>Genome sequences of Streptomyces and Rhizobium isolates collected from root and soil.</title>
        <authorList>
            <person name="Chhettri S."/>
            <person name="Sevigny J.L."/>
            <person name="Sen A."/>
            <person name="Ennis N."/>
            <person name="Tisa L."/>
        </authorList>
    </citation>
    <scope>NUCLEOTIDE SEQUENCE [LARGE SCALE GENOMIC DNA]</scope>
    <source>
        <strain evidence="8 9">San01</strain>
    </source>
</reference>
<dbReference type="Gene3D" id="2.102.10.10">
    <property type="entry name" value="Rieske [2Fe-2S] iron-sulphur domain"/>
    <property type="match status" value="1"/>
</dbReference>
<dbReference type="PANTHER" id="PTHR21266">
    <property type="entry name" value="IRON-SULFUR DOMAIN CONTAINING PROTEIN"/>
    <property type="match status" value="1"/>
</dbReference>
<dbReference type="EMBL" id="RZYA01000008">
    <property type="protein sequence ID" value="RVU23121.1"/>
    <property type="molecule type" value="Genomic_DNA"/>
</dbReference>
<dbReference type="PROSITE" id="PS51296">
    <property type="entry name" value="RIESKE"/>
    <property type="match status" value="1"/>
</dbReference>
<evidence type="ECO:0000256" key="2">
    <source>
        <dbReference type="ARBA" id="ARBA00022723"/>
    </source>
</evidence>
<dbReference type="GO" id="GO:0046872">
    <property type="term" value="F:metal ion binding"/>
    <property type="evidence" value="ECO:0007669"/>
    <property type="project" value="UniProtKB-KW"/>
</dbReference>
<dbReference type="InterPro" id="IPR036922">
    <property type="entry name" value="Rieske_2Fe-2S_sf"/>
</dbReference>
<keyword evidence="9" id="KW-1185">Reference proteome</keyword>
<keyword evidence="5" id="KW-0411">Iron-sulfur</keyword>
<sequence>MASRSLSVPAVHLGEENHSRRPIVARESTVYGVCTASKEATIVFVLNTWYVAAWSTEVTGKPVRRVICEQPLVLYRTPDGKTVALADRCAHRAYPLSAGRTVGDSIECGYHGFAYGPDGACTRVPAQSAVPARARVRSYPVVEKDGWIWVWTGDADLADRNLVPDTHWMSDPGWATVTHTMLFECRHDLIHDNLLDLTHESFLHKSTVGDDYIYEHGITVEVDGRVVTVDRLMPGVEAPPLYARTMSTEGLYDRFHATEFHVPSYHVLHSGITGRGRPREEGHLIKVLNGITPIDEKTTWYYYAFSRNFAVDADWATKELETGLETVLREDADALREQETGMRERPAGEHDVLIGQDAGVAKARRILAQLLAKEQAEQARGTEADRAFKTPRAVADTVRG</sequence>
<dbReference type="Gene3D" id="3.90.380.10">
    <property type="entry name" value="Naphthalene 1,2-dioxygenase Alpha Subunit, Chain A, domain 1"/>
    <property type="match status" value="1"/>
</dbReference>
<evidence type="ECO:0000256" key="5">
    <source>
        <dbReference type="ARBA" id="ARBA00023014"/>
    </source>
</evidence>
<evidence type="ECO:0000313" key="8">
    <source>
        <dbReference type="EMBL" id="RVU23121.1"/>
    </source>
</evidence>
<dbReference type="GO" id="GO:0004497">
    <property type="term" value="F:monooxygenase activity"/>
    <property type="evidence" value="ECO:0007669"/>
    <property type="project" value="UniProtKB-ARBA"/>
</dbReference>
<evidence type="ECO:0000259" key="7">
    <source>
        <dbReference type="PROSITE" id="PS51296"/>
    </source>
</evidence>
<feature type="compositionally biased region" description="Basic and acidic residues" evidence="6">
    <location>
        <begin position="378"/>
        <end position="388"/>
    </location>
</feature>
<dbReference type="PANTHER" id="PTHR21266:SF60">
    <property type="entry name" value="3-KETOSTEROID-9-ALPHA-MONOOXYGENASE, OXYGENASE COMPONENT"/>
    <property type="match status" value="1"/>
</dbReference>